<dbReference type="AlphaFoldDB" id="A0A2N9FF88"/>
<dbReference type="InterPro" id="IPR000316">
    <property type="entry name" value="Metallthion_15"/>
</dbReference>
<dbReference type="EMBL" id="OIVN01000781">
    <property type="protein sequence ID" value="SPC85499.1"/>
    <property type="molecule type" value="Genomic_DNA"/>
</dbReference>
<sequence length="86" mass="8499">MAEIRGAAVVSCDDKCGCTVPCSGGTTCRCSDTNVSASGGEHKTCKCGEHCSCNPCTCPKSTVASETTGRGSCQCGAGCSCSTCQA</sequence>
<evidence type="ECO:0000256" key="3">
    <source>
        <dbReference type="ARBA" id="ARBA00022851"/>
    </source>
</evidence>
<dbReference type="PANTHER" id="PTHR48198:SF1">
    <property type="entry name" value="METALLOTHIONEIN-LIKE PROTEIN 4A-RELATED"/>
    <property type="match status" value="1"/>
</dbReference>
<accession>A0A2N9FF88</accession>
<proteinExistence type="inferred from homology"/>
<keyword evidence="3" id="KW-0480">Metal-thiolate cluster</keyword>
<name>A0A2N9FF88_FAGSY</name>
<dbReference type="PANTHER" id="PTHR48198">
    <property type="entry name" value="EC PROTEIN HOMOLOG"/>
    <property type="match status" value="1"/>
</dbReference>
<gene>
    <name evidence="4" type="ORF">FSB_LOCUS13381</name>
</gene>
<evidence type="ECO:0000256" key="1">
    <source>
        <dbReference type="ARBA" id="ARBA00005802"/>
    </source>
</evidence>
<dbReference type="PRINTS" id="PR00877">
    <property type="entry name" value="MTPLANTPEC"/>
</dbReference>
<evidence type="ECO:0000313" key="4">
    <source>
        <dbReference type="EMBL" id="SPC85499.1"/>
    </source>
</evidence>
<evidence type="ECO:0000256" key="2">
    <source>
        <dbReference type="ARBA" id="ARBA00022723"/>
    </source>
</evidence>
<keyword evidence="2" id="KW-0479">Metal-binding</keyword>
<dbReference type="GO" id="GO:0008270">
    <property type="term" value="F:zinc ion binding"/>
    <property type="evidence" value="ECO:0007669"/>
    <property type="project" value="InterPro"/>
</dbReference>
<reference evidence="4" key="1">
    <citation type="submission" date="2018-02" db="EMBL/GenBank/DDBJ databases">
        <authorList>
            <person name="Cohen D.B."/>
            <person name="Kent A.D."/>
        </authorList>
    </citation>
    <scope>NUCLEOTIDE SEQUENCE</scope>
</reference>
<dbReference type="Pfam" id="PF02068">
    <property type="entry name" value="Metallothio_PEC"/>
    <property type="match status" value="1"/>
</dbReference>
<protein>
    <submittedName>
        <fullName evidence="4">Uncharacterized protein</fullName>
    </submittedName>
</protein>
<comment type="similarity">
    <text evidence="1">Belongs to the metallothionein superfamily. Type 15 family.</text>
</comment>
<organism evidence="4">
    <name type="scientific">Fagus sylvatica</name>
    <name type="common">Beechnut</name>
    <dbReference type="NCBI Taxonomy" id="28930"/>
    <lineage>
        <taxon>Eukaryota</taxon>
        <taxon>Viridiplantae</taxon>
        <taxon>Streptophyta</taxon>
        <taxon>Embryophyta</taxon>
        <taxon>Tracheophyta</taxon>
        <taxon>Spermatophyta</taxon>
        <taxon>Magnoliopsida</taxon>
        <taxon>eudicotyledons</taxon>
        <taxon>Gunneridae</taxon>
        <taxon>Pentapetalae</taxon>
        <taxon>rosids</taxon>
        <taxon>fabids</taxon>
        <taxon>Fagales</taxon>
        <taxon>Fagaceae</taxon>
        <taxon>Fagus</taxon>
    </lineage>
</organism>